<feature type="region of interest" description="Disordered" evidence="1">
    <location>
        <begin position="38"/>
        <end position="66"/>
    </location>
</feature>
<sequence>MEQRFNSTIPGRFSFSQIYSADLASEMSPNRLTLAVPHKFHPTRRDETDPSGNTTNARKELIRCQL</sequence>
<evidence type="ECO:0000313" key="3">
    <source>
        <dbReference type="Proteomes" id="UP001281761"/>
    </source>
</evidence>
<protein>
    <submittedName>
        <fullName evidence="2">Uncharacterized protein</fullName>
    </submittedName>
</protein>
<keyword evidence="3" id="KW-1185">Reference proteome</keyword>
<evidence type="ECO:0000256" key="1">
    <source>
        <dbReference type="SAM" id="MobiDB-lite"/>
    </source>
</evidence>
<proteinExistence type="predicted"/>
<name>A0ABQ9XML8_9EUKA</name>
<dbReference type="EMBL" id="JARBJD010000088">
    <property type="protein sequence ID" value="KAK2953648.1"/>
    <property type="molecule type" value="Genomic_DNA"/>
</dbReference>
<comment type="caution">
    <text evidence="2">The sequence shown here is derived from an EMBL/GenBank/DDBJ whole genome shotgun (WGS) entry which is preliminary data.</text>
</comment>
<reference evidence="2 3" key="1">
    <citation type="journal article" date="2022" name="bioRxiv">
        <title>Genomics of Preaxostyla Flagellates Illuminates Evolutionary Transitions and the Path Towards Mitochondrial Loss.</title>
        <authorList>
            <person name="Novak L.V.F."/>
            <person name="Treitli S.C."/>
            <person name="Pyrih J."/>
            <person name="Halakuc P."/>
            <person name="Pipaliya S.V."/>
            <person name="Vacek V."/>
            <person name="Brzon O."/>
            <person name="Soukal P."/>
            <person name="Eme L."/>
            <person name="Dacks J.B."/>
            <person name="Karnkowska A."/>
            <person name="Elias M."/>
            <person name="Hampl V."/>
        </authorList>
    </citation>
    <scope>NUCLEOTIDE SEQUENCE [LARGE SCALE GENOMIC DNA]</scope>
    <source>
        <strain evidence="2">NAU3</strain>
        <tissue evidence="2">Gut</tissue>
    </source>
</reference>
<gene>
    <name evidence="2" type="ORF">BLNAU_11369</name>
</gene>
<accession>A0ABQ9XML8</accession>
<feature type="compositionally biased region" description="Basic and acidic residues" evidence="1">
    <location>
        <begin position="57"/>
        <end position="66"/>
    </location>
</feature>
<dbReference type="Proteomes" id="UP001281761">
    <property type="component" value="Unassembled WGS sequence"/>
</dbReference>
<organism evidence="2 3">
    <name type="scientific">Blattamonas nauphoetae</name>
    <dbReference type="NCBI Taxonomy" id="2049346"/>
    <lineage>
        <taxon>Eukaryota</taxon>
        <taxon>Metamonada</taxon>
        <taxon>Preaxostyla</taxon>
        <taxon>Oxymonadida</taxon>
        <taxon>Blattamonas</taxon>
    </lineage>
</organism>
<evidence type="ECO:0000313" key="2">
    <source>
        <dbReference type="EMBL" id="KAK2953648.1"/>
    </source>
</evidence>